<dbReference type="InterPro" id="IPR041588">
    <property type="entry name" value="Integrase_H2C2"/>
</dbReference>
<accession>A0AAD4WAV5</accession>
<dbReference type="Proteomes" id="UP001054821">
    <property type="component" value="Chromosome 3"/>
</dbReference>
<dbReference type="Gene3D" id="1.10.340.70">
    <property type="match status" value="1"/>
</dbReference>
<keyword evidence="3" id="KW-1185">Reference proteome</keyword>
<feature type="domain" description="Integrase zinc-binding" evidence="1">
    <location>
        <begin position="118"/>
        <end position="171"/>
    </location>
</feature>
<reference evidence="2 3" key="1">
    <citation type="journal article" date="2022" name="G3 (Bethesda)">
        <title>Whole-genome sequence and methylome profiling of the almond [Prunus dulcis (Mill.) D.A. Webb] cultivar 'Nonpareil'.</title>
        <authorList>
            <person name="D'Amico-Willman K.M."/>
            <person name="Ouma W.Z."/>
            <person name="Meulia T."/>
            <person name="Sideli G.M."/>
            <person name="Gradziel T.M."/>
            <person name="Fresnedo-Ramirez J."/>
        </authorList>
    </citation>
    <scope>NUCLEOTIDE SEQUENCE [LARGE SCALE GENOMIC DNA]</scope>
    <source>
        <strain evidence="2">Clone GOH B32 T37-40</strain>
    </source>
</reference>
<sequence length="182" mass="21493">MKEFPLRLIVHSLDAPLRLMKWAIKLSQYNLLYRMKTAIKAQALVDFVVKFTLIVEEEKLIDEDLIIDYLVNGNPPTDKSEARKVQQKVARYYMQGNKLITRSYFGPHLTCIKYPQILEVLWKIHDDECGNYSGGWSLTQKILNISYFWPTMRHDSIEYVKRCDRCQQYKPVLNLPTEINHP</sequence>
<dbReference type="PANTHER" id="PTHR48475">
    <property type="entry name" value="RIBONUCLEASE H"/>
    <property type="match status" value="1"/>
</dbReference>
<name>A0AAD4WAV5_PRUDU</name>
<dbReference type="PANTHER" id="PTHR48475:SF2">
    <property type="entry name" value="RIBONUCLEASE H"/>
    <property type="match status" value="1"/>
</dbReference>
<dbReference type="Pfam" id="PF17921">
    <property type="entry name" value="Integrase_H2C2"/>
    <property type="match status" value="1"/>
</dbReference>
<evidence type="ECO:0000313" key="3">
    <source>
        <dbReference type="Proteomes" id="UP001054821"/>
    </source>
</evidence>
<organism evidence="2 3">
    <name type="scientific">Prunus dulcis</name>
    <name type="common">Almond</name>
    <name type="synonym">Amygdalus dulcis</name>
    <dbReference type="NCBI Taxonomy" id="3755"/>
    <lineage>
        <taxon>Eukaryota</taxon>
        <taxon>Viridiplantae</taxon>
        <taxon>Streptophyta</taxon>
        <taxon>Embryophyta</taxon>
        <taxon>Tracheophyta</taxon>
        <taxon>Spermatophyta</taxon>
        <taxon>Magnoliopsida</taxon>
        <taxon>eudicotyledons</taxon>
        <taxon>Gunneridae</taxon>
        <taxon>Pentapetalae</taxon>
        <taxon>rosids</taxon>
        <taxon>fabids</taxon>
        <taxon>Rosales</taxon>
        <taxon>Rosaceae</taxon>
        <taxon>Amygdaloideae</taxon>
        <taxon>Amygdaleae</taxon>
        <taxon>Prunus</taxon>
    </lineage>
</organism>
<comment type="caution">
    <text evidence="2">The sequence shown here is derived from an EMBL/GenBank/DDBJ whole genome shotgun (WGS) entry which is preliminary data.</text>
</comment>
<evidence type="ECO:0000313" key="2">
    <source>
        <dbReference type="EMBL" id="KAI5339087.1"/>
    </source>
</evidence>
<dbReference type="AlphaFoldDB" id="A0AAD4WAV5"/>
<dbReference type="EMBL" id="JAJFAZ020000003">
    <property type="protein sequence ID" value="KAI5339087.1"/>
    <property type="molecule type" value="Genomic_DNA"/>
</dbReference>
<proteinExistence type="predicted"/>
<evidence type="ECO:0000259" key="1">
    <source>
        <dbReference type="Pfam" id="PF17921"/>
    </source>
</evidence>
<protein>
    <recommendedName>
        <fullName evidence="1">Integrase zinc-binding domain-containing protein</fullName>
    </recommendedName>
</protein>
<gene>
    <name evidence="2" type="ORF">L3X38_018359</name>
</gene>